<dbReference type="PROSITE" id="PS00092">
    <property type="entry name" value="N6_MTASE"/>
    <property type="match status" value="1"/>
</dbReference>
<accession>A0A1M5UYE0</accession>
<dbReference type="InterPro" id="IPR029063">
    <property type="entry name" value="SAM-dependent_MTases_sf"/>
</dbReference>
<comment type="catalytic activity">
    <reaction evidence="6">
        <text>a 2'-deoxyadenosine in DNA + S-adenosyl-L-methionine = an N(6)-methyl-2'-deoxyadenosine in DNA + S-adenosyl-L-homocysteine + H(+)</text>
        <dbReference type="Rhea" id="RHEA:15197"/>
        <dbReference type="Rhea" id="RHEA-COMP:12418"/>
        <dbReference type="Rhea" id="RHEA-COMP:12419"/>
        <dbReference type="ChEBI" id="CHEBI:15378"/>
        <dbReference type="ChEBI" id="CHEBI:57856"/>
        <dbReference type="ChEBI" id="CHEBI:59789"/>
        <dbReference type="ChEBI" id="CHEBI:90615"/>
        <dbReference type="ChEBI" id="CHEBI:90616"/>
        <dbReference type="EC" id="2.1.1.72"/>
    </reaction>
</comment>
<name>A0A1M5UYE0_9FLAO</name>
<feature type="domain" description="DNA methylase N-4/N-6" evidence="7">
    <location>
        <begin position="66"/>
        <end position="440"/>
    </location>
</feature>
<dbReference type="PRINTS" id="PR00506">
    <property type="entry name" value="D21N6MTFRASE"/>
</dbReference>
<protein>
    <recommendedName>
        <fullName evidence="2">site-specific DNA-methyltransferase (adenine-specific)</fullName>
        <ecNumber evidence="2">2.1.1.72</ecNumber>
    </recommendedName>
</protein>
<organism evidence="8 9">
    <name type="scientific">Winogradskyella jejuensis</name>
    <dbReference type="NCBI Taxonomy" id="1089305"/>
    <lineage>
        <taxon>Bacteria</taxon>
        <taxon>Pseudomonadati</taxon>
        <taxon>Bacteroidota</taxon>
        <taxon>Flavobacteriia</taxon>
        <taxon>Flavobacteriales</taxon>
        <taxon>Flavobacteriaceae</taxon>
        <taxon>Winogradskyella</taxon>
    </lineage>
</organism>
<dbReference type="EMBL" id="FQWS01000002">
    <property type="protein sequence ID" value="SHH67940.1"/>
    <property type="molecule type" value="Genomic_DNA"/>
</dbReference>
<dbReference type="PIRSF" id="PIRSF015855">
    <property type="entry name" value="TypeIII_Mtase_mKpnI"/>
    <property type="match status" value="1"/>
</dbReference>
<dbReference type="OrthoDB" id="9800801at2"/>
<dbReference type="SUPFAM" id="SSF53335">
    <property type="entry name" value="S-adenosyl-L-methionine-dependent methyltransferases"/>
    <property type="match status" value="1"/>
</dbReference>
<evidence type="ECO:0000313" key="9">
    <source>
        <dbReference type="Proteomes" id="UP000184522"/>
    </source>
</evidence>
<dbReference type="InterPro" id="IPR002941">
    <property type="entry name" value="DNA_methylase_N4/N6"/>
</dbReference>
<reference evidence="9" key="1">
    <citation type="submission" date="2016-11" db="EMBL/GenBank/DDBJ databases">
        <authorList>
            <person name="Varghese N."/>
            <person name="Submissions S."/>
        </authorList>
    </citation>
    <scope>NUCLEOTIDE SEQUENCE [LARGE SCALE GENOMIC DNA]</scope>
    <source>
        <strain evidence="9">DSM 25330</strain>
    </source>
</reference>
<dbReference type="InterPro" id="IPR002295">
    <property type="entry name" value="N4/N6-MTase_EcoPI_Mod-like"/>
</dbReference>
<evidence type="ECO:0000256" key="3">
    <source>
        <dbReference type="ARBA" id="ARBA00022603"/>
    </source>
</evidence>
<comment type="similarity">
    <text evidence="1">Belongs to the N(4)/N(6)-methyltransferase family.</text>
</comment>
<dbReference type="AlphaFoldDB" id="A0A1M5UYE0"/>
<evidence type="ECO:0000256" key="4">
    <source>
        <dbReference type="ARBA" id="ARBA00022679"/>
    </source>
</evidence>
<dbReference type="Gene3D" id="3.40.50.150">
    <property type="entry name" value="Vaccinia Virus protein VP39"/>
    <property type="match status" value="1"/>
</dbReference>
<dbReference type="InterPro" id="IPR002052">
    <property type="entry name" value="DNA_methylase_N6_adenine_CS"/>
</dbReference>
<keyword evidence="4 8" id="KW-0808">Transferase</keyword>
<evidence type="ECO:0000259" key="7">
    <source>
        <dbReference type="Pfam" id="PF01555"/>
    </source>
</evidence>
<dbReference type="Pfam" id="PF01555">
    <property type="entry name" value="N6_N4_Mtase"/>
    <property type="match status" value="1"/>
</dbReference>
<evidence type="ECO:0000256" key="6">
    <source>
        <dbReference type="ARBA" id="ARBA00047942"/>
    </source>
</evidence>
<dbReference type="GO" id="GO:0008170">
    <property type="term" value="F:N-methyltransferase activity"/>
    <property type="evidence" value="ECO:0007669"/>
    <property type="project" value="InterPro"/>
</dbReference>
<evidence type="ECO:0000256" key="2">
    <source>
        <dbReference type="ARBA" id="ARBA00011900"/>
    </source>
</evidence>
<keyword evidence="5" id="KW-0949">S-adenosyl-L-methionine</keyword>
<evidence type="ECO:0000256" key="1">
    <source>
        <dbReference type="ARBA" id="ARBA00006594"/>
    </source>
</evidence>
<gene>
    <name evidence="8" type="ORF">SAMN05444148_2647</name>
</gene>
<keyword evidence="9" id="KW-1185">Reference proteome</keyword>
<dbReference type="RefSeq" id="WP_073087188.1">
    <property type="nucleotide sequence ID" value="NZ_FQWS01000002.1"/>
</dbReference>
<dbReference type="STRING" id="1089305.SAMN05444148_2647"/>
<dbReference type="GO" id="GO:0032259">
    <property type="term" value="P:methylation"/>
    <property type="evidence" value="ECO:0007669"/>
    <property type="project" value="UniProtKB-KW"/>
</dbReference>
<evidence type="ECO:0000256" key="5">
    <source>
        <dbReference type="ARBA" id="ARBA00022691"/>
    </source>
</evidence>
<dbReference type="EC" id="2.1.1.72" evidence="2"/>
<dbReference type="Proteomes" id="UP000184522">
    <property type="component" value="Unassembled WGS sequence"/>
</dbReference>
<evidence type="ECO:0000313" key="8">
    <source>
        <dbReference type="EMBL" id="SHH67940.1"/>
    </source>
</evidence>
<dbReference type="GO" id="GO:0009007">
    <property type="term" value="F:site-specific DNA-methyltransferase (adenine-specific) activity"/>
    <property type="evidence" value="ECO:0007669"/>
    <property type="project" value="UniProtKB-EC"/>
</dbReference>
<proteinExistence type="inferred from homology"/>
<keyword evidence="3 8" id="KW-0489">Methyltransferase</keyword>
<dbReference type="GO" id="GO:0003677">
    <property type="term" value="F:DNA binding"/>
    <property type="evidence" value="ECO:0007669"/>
    <property type="project" value="InterPro"/>
</dbReference>
<sequence>MPTLHWIGKDKVVSHHQDVAYRVLEHQYGFKDKAEHSFETNSGNKIIHGDNLEALKSLLPEYESKIQCIYIDPPYNTGKEGWVYNDNVNHPKIKKWFQEVVGKEGEDLTRHDKWLCMMYPRLKLLHKLLSDDGFIVIHIDENEYPTLILLLEEIFGRRNNLGTIVWDKKNPKGDAKKLSYQHESIIVFSKNFETIKGKVIRKKKNAIEILKYAEKVFSKLGKTTYPEDIIDICKKYKLDKAIFEEYKFEYDLEKVNKEFQNWIKNQDFSGGEKAYKFIDKKGEVYRGVSMAWPNKKDAPEDYFIPLIHPKTKKECPIPARGWRNPPDTMKALLDNKKIIFGEDESKQPERKYILSENMFENISTMVGFAGSDDEFQKLVGIKLENPKPHLFATELVEWFSNDDAIVLDSYAGSGTTGHAVLKLNSENEHSKRKFILIQCDEYDKKGNLLNICEDITIKRVKAVIDGYGNAKKQIDGTGGSFDFYELGKPIFKDNENLNEEVGEDIIRNYIFYTETKQSLKRPQSKDAKYLLDNYQDTGYYFYYEKDSLTTLDNNSLGIIKELQEQYIIYADICLLDEAYMLNKNIIFKKIPRDIKRF</sequence>